<dbReference type="GO" id="GO:0005975">
    <property type="term" value="P:carbohydrate metabolic process"/>
    <property type="evidence" value="ECO:0007669"/>
    <property type="project" value="InterPro"/>
</dbReference>
<dbReference type="Gene3D" id="3.30.310.50">
    <property type="entry name" value="Alpha-D-phosphohexomutase, C-terminal domain"/>
    <property type="match status" value="1"/>
</dbReference>
<feature type="domain" description="Alpha-D-phosphohexomutase C-terminal" evidence="7">
    <location>
        <begin position="377"/>
        <end position="431"/>
    </location>
</feature>
<sequence length="431" mass="47607">MDHIFRAYDIRGVFNKDLTTDFAARLGEVFAAFHGHKGRVAIGRDVRISSPALESAVAAGMAAGGMDVVTLGACPIPVLNFHLNKGDYTAGVYITASHNPPEYNGIRWRNPDGSGYTEDNQRIKELYYSEGTGRPEWDDVGSVTRHPAGLAISEYTDFLAQRLTAPRPLKIVVDPGNGAAALVAMDLLERVGHRVEVIFGDIDGTFPNRSPHPTERSLGGLMEAVREHGADLGVGYDGDGDRCVFVDDKGRVVQVEKVGILVSRDLLKDHKGKIIANLPCSMIVEDELEKDGAEIVRVRVGDVFVCEEIKRHNGIFAMEISAHFFLPTYYIFDDPMLMTLKLAELLGADERPFSEIVDAIPSYPFLEEGFPCPDDLKFRVNELLEEHFRARGAKIDTTDGVKVSFEDGWGMLRPSNTQPLTRLFAEARTQE</sequence>
<dbReference type="InterPro" id="IPR036900">
    <property type="entry name" value="A-D-PHexomutase_C_sf"/>
</dbReference>
<evidence type="ECO:0000256" key="5">
    <source>
        <dbReference type="ARBA" id="ARBA00022842"/>
    </source>
</evidence>
<evidence type="ECO:0000259" key="9">
    <source>
        <dbReference type="Pfam" id="PF02879"/>
    </source>
</evidence>
<name>X1FAK9_9ZZZZ</name>
<feature type="domain" description="Alpha-D-phosphohexomutase alpha/beta/alpha" evidence="8">
    <location>
        <begin position="4"/>
        <end position="127"/>
    </location>
</feature>
<dbReference type="Pfam" id="PF02878">
    <property type="entry name" value="PGM_PMM_I"/>
    <property type="match status" value="1"/>
</dbReference>
<evidence type="ECO:0000256" key="2">
    <source>
        <dbReference type="ARBA" id="ARBA00010231"/>
    </source>
</evidence>
<evidence type="ECO:0000259" key="8">
    <source>
        <dbReference type="Pfam" id="PF02878"/>
    </source>
</evidence>
<reference evidence="11" key="1">
    <citation type="journal article" date="2014" name="Front. Microbiol.">
        <title>High frequency of phylogenetically diverse reductive dehalogenase-homologous genes in deep subseafloor sedimentary metagenomes.</title>
        <authorList>
            <person name="Kawai M."/>
            <person name="Futagami T."/>
            <person name="Toyoda A."/>
            <person name="Takaki Y."/>
            <person name="Nishi S."/>
            <person name="Hori S."/>
            <person name="Arai W."/>
            <person name="Tsubouchi T."/>
            <person name="Morono Y."/>
            <person name="Uchiyama I."/>
            <person name="Ito T."/>
            <person name="Fujiyama A."/>
            <person name="Inagaki F."/>
            <person name="Takami H."/>
        </authorList>
    </citation>
    <scope>NUCLEOTIDE SEQUENCE</scope>
    <source>
        <strain evidence="11">Expedition CK06-06</strain>
    </source>
</reference>
<comment type="similarity">
    <text evidence="2">Belongs to the phosphohexose mutase family.</text>
</comment>
<dbReference type="InterPro" id="IPR005845">
    <property type="entry name" value="A-D-PHexomutase_a/b/a-II"/>
</dbReference>
<dbReference type="InterPro" id="IPR016066">
    <property type="entry name" value="A-D-PHexomutase_CS"/>
</dbReference>
<dbReference type="SUPFAM" id="SSF53738">
    <property type="entry name" value="Phosphoglucomutase, first 3 domains"/>
    <property type="match status" value="3"/>
</dbReference>
<dbReference type="InterPro" id="IPR005841">
    <property type="entry name" value="Alpha-D-phosphohexomutase_SF"/>
</dbReference>
<dbReference type="PRINTS" id="PR00509">
    <property type="entry name" value="PGMPMM"/>
</dbReference>
<dbReference type="EMBL" id="BARU01005884">
    <property type="protein sequence ID" value="GAH42686.1"/>
    <property type="molecule type" value="Genomic_DNA"/>
</dbReference>
<keyword evidence="3" id="KW-0597">Phosphoprotein</keyword>
<feature type="non-terminal residue" evidence="11">
    <location>
        <position position="431"/>
    </location>
</feature>
<evidence type="ECO:0000256" key="3">
    <source>
        <dbReference type="ARBA" id="ARBA00022553"/>
    </source>
</evidence>
<dbReference type="SUPFAM" id="SSF55957">
    <property type="entry name" value="Phosphoglucomutase, C-terminal domain"/>
    <property type="match status" value="1"/>
</dbReference>
<dbReference type="CDD" id="cd03089">
    <property type="entry name" value="PMM_PGM"/>
    <property type="match status" value="1"/>
</dbReference>
<dbReference type="Pfam" id="PF02879">
    <property type="entry name" value="PGM_PMM_II"/>
    <property type="match status" value="1"/>
</dbReference>
<evidence type="ECO:0008006" key="12">
    <source>
        <dbReference type="Google" id="ProtNLM"/>
    </source>
</evidence>
<evidence type="ECO:0000259" key="10">
    <source>
        <dbReference type="Pfam" id="PF02880"/>
    </source>
</evidence>
<evidence type="ECO:0000259" key="7">
    <source>
        <dbReference type="Pfam" id="PF00408"/>
    </source>
</evidence>
<dbReference type="InterPro" id="IPR016055">
    <property type="entry name" value="A-D-PHexomutase_a/b/a-I/II/III"/>
</dbReference>
<evidence type="ECO:0000313" key="11">
    <source>
        <dbReference type="EMBL" id="GAH42686.1"/>
    </source>
</evidence>
<dbReference type="PANTHER" id="PTHR43771:SF1">
    <property type="entry name" value="PHOSPHOMANNOMUTASE"/>
    <property type="match status" value="1"/>
</dbReference>
<proteinExistence type="inferred from homology"/>
<dbReference type="Pfam" id="PF00408">
    <property type="entry name" value="PGM_PMM_IV"/>
    <property type="match status" value="1"/>
</dbReference>
<feature type="domain" description="Alpha-D-phosphohexomutase alpha/beta/alpha" evidence="9">
    <location>
        <begin position="154"/>
        <end position="250"/>
    </location>
</feature>
<keyword evidence="6" id="KW-0413">Isomerase</keyword>
<dbReference type="AlphaFoldDB" id="X1FAK9"/>
<evidence type="ECO:0000256" key="4">
    <source>
        <dbReference type="ARBA" id="ARBA00022723"/>
    </source>
</evidence>
<dbReference type="Pfam" id="PF02880">
    <property type="entry name" value="PGM_PMM_III"/>
    <property type="match status" value="1"/>
</dbReference>
<comment type="cofactor">
    <cofactor evidence="1">
        <name>Mg(2+)</name>
        <dbReference type="ChEBI" id="CHEBI:18420"/>
    </cofactor>
</comment>
<dbReference type="GO" id="GO:0000287">
    <property type="term" value="F:magnesium ion binding"/>
    <property type="evidence" value="ECO:0007669"/>
    <property type="project" value="InterPro"/>
</dbReference>
<protein>
    <recommendedName>
        <fullName evidence="12">Alpha-D-phosphohexomutase alpha/beta/alpha domain-containing protein</fullName>
    </recommendedName>
</protein>
<keyword evidence="4" id="KW-0479">Metal-binding</keyword>
<evidence type="ECO:0000256" key="1">
    <source>
        <dbReference type="ARBA" id="ARBA00001946"/>
    </source>
</evidence>
<dbReference type="Gene3D" id="3.40.120.10">
    <property type="entry name" value="Alpha-D-Glucose-1,6-Bisphosphate, subunit A, domain 3"/>
    <property type="match status" value="3"/>
</dbReference>
<organism evidence="11">
    <name type="scientific">marine sediment metagenome</name>
    <dbReference type="NCBI Taxonomy" id="412755"/>
    <lineage>
        <taxon>unclassified sequences</taxon>
        <taxon>metagenomes</taxon>
        <taxon>ecological metagenomes</taxon>
    </lineage>
</organism>
<dbReference type="InterPro" id="IPR005846">
    <property type="entry name" value="A-D-PHexomutase_a/b/a-III"/>
</dbReference>
<evidence type="ECO:0000256" key="6">
    <source>
        <dbReference type="ARBA" id="ARBA00023235"/>
    </source>
</evidence>
<dbReference type="GO" id="GO:0016868">
    <property type="term" value="F:intramolecular phosphotransferase activity"/>
    <property type="evidence" value="ECO:0007669"/>
    <property type="project" value="InterPro"/>
</dbReference>
<dbReference type="PANTHER" id="PTHR43771">
    <property type="entry name" value="PHOSPHOMANNOMUTASE"/>
    <property type="match status" value="1"/>
</dbReference>
<dbReference type="InterPro" id="IPR005844">
    <property type="entry name" value="A-D-PHexomutase_a/b/a-I"/>
</dbReference>
<dbReference type="PROSITE" id="PS00710">
    <property type="entry name" value="PGM_PMM"/>
    <property type="match status" value="1"/>
</dbReference>
<dbReference type="InterPro" id="IPR005843">
    <property type="entry name" value="A-D-PHexomutase_C"/>
</dbReference>
<comment type="caution">
    <text evidence="11">The sequence shown here is derived from an EMBL/GenBank/DDBJ whole genome shotgun (WGS) entry which is preliminary data.</text>
</comment>
<feature type="domain" description="Alpha-D-phosphohexomutase alpha/beta/alpha" evidence="10">
    <location>
        <begin position="257"/>
        <end position="361"/>
    </location>
</feature>
<gene>
    <name evidence="11" type="ORF">S03H2_11540</name>
</gene>
<keyword evidence="5" id="KW-0460">Magnesium</keyword>
<accession>X1FAK9</accession>